<reference evidence="1" key="1">
    <citation type="submission" date="2019-10" db="EMBL/GenBank/DDBJ databases">
        <authorList>
            <person name="Zhang R."/>
            <person name="Pan Y."/>
            <person name="Wang J."/>
            <person name="Ma R."/>
            <person name="Yu S."/>
        </authorList>
    </citation>
    <scope>NUCLEOTIDE SEQUENCE</scope>
    <source>
        <strain evidence="1">LA-IB0</strain>
        <tissue evidence="1">Leaf</tissue>
    </source>
</reference>
<accession>A0AAV6Y0A1</accession>
<evidence type="ECO:0000313" key="1">
    <source>
        <dbReference type="EMBL" id="KAG8385837.1"/>
    </source>
</evidence>
<dbReference type="GO" id="GO:0008934">
    <property type="term" value="F:inositol monophosphate 1-phosphatase activity"/>
    <property type="evidence" value="ECO:0007669"/>
    <property type="project" value="TreeGrafter"/>
</dbReference>
<name>A0AAV6Y0A1_9LAMI</name>
<dbReference type="GO" id="GO:0006020">
    <property type="term" value="P:inositol metabolic process"/>
    <property type="evidence" value="ECO:0007669"/>
    <property type="project" value="TreeGrafter"/>
</dbReference>
<organism evidence="1 2">
    <name type="scientific">Buddleja alternifolia</name>
    <dbReference type="NCBI Taxonomy" id="168488"/>
    <lineage>
        <taxon>Eukaryota</taxon>
        <taxon>Viridiplantae</taxon>
        <taxon>Streptophyta</taxon>
        <taxon>Embryophyta</taxon>
        <taxon>Tracheophyta</taxon>
        <taxon>Spermatophyta</taxon>
        <taxon>Magnoliopsida</taxon>
        <taxon>eudicotyledons</taxon>
        <taxon>Gunneridae</taxon>
        <taxon>Pentapetalae</taxon>
        <taxon>asterids</taxon>
        <taxon>lamiids</taxon>
        <taxon>Lamiales</taxon>
        <taxon>Scrophulariaceae</taxon>
        <taxon>Buddlejeae</taxon>
        <taxon>Buddleja</taxon>
    </lineage>
</organism>
<comment type="caution">
    <text evidence="1">The sequence shown here is derived from an EMBL/GenBank/DDBJ whole genome shotgun (WGS) entry which is preliminary data.</text>
</comment>
<dbReference type="SUPFAM" id="SSF56655">
    <property type="entry name" value="Carbohydrate phosphatase"/>
    <property type="match status" value="1"/>
</dbReference>
<dbReference type="EMBL" id="WHWC01000003">
    <property type="protein sequence ID" value="KAG8385837.1"/>
    <property type="molecule type" value="Genomic_DNA"/>
</dbReference>
<dbReference type="GO" id="GO:0007165">
    <property type="term" value="P:signal transduction"/>
    <property type="evidence" value="ECO:0007669"/>
    <property type="project" value="TreeGrafter"/>
</dbReference>
<dbReference type="Gene3D" id="3.40.190.80">
    <property type="match status" value="1"/>
</dbReference>
<dbReference type="PANTHER" id="PTHR20854">
    <property type="entry name" value="INOSITOL MONOPHOSPHATASE"/>
    <property type="match status" value="1"/>
</dbReference>
<sequence length="91" mass="9753">MDELFTAIRGKGAFLNGKPIKASSQNELVKSLLATEMGYLFRDVAAGAVIATEAGGLVLIRNSGKDFDISSQRVSSYESVPKDAFIEALQQ</sequence>
<dbReference type="PANTHER" id="PTHR20854:SF4">
    <property type="entry name" value="INOSITOL-1-MONOPHOSPHATASE-RELATED"/>
    <property type="match status" value="1"/>
</dbReference>
<protein>
    <submittedName>
        <fullName evidence="1">Uncharacterized protein</fullName>
    </submittedName>
</protein>
<gene>
    <name evidence="1" type="ORF">BUALT_Bualt03G0086700</name>
</gene>
<dbReference type="Proteomes" id="UP000826271">
    <property type="component" value="Unassembled WGS sequence"/>
</dbReference>
<proteinExistence type="predicted"/>
<dbReference type="AlphaFoldDB" id="A0AAV6Y0A1"/>
<evidence type="ECO:0000313" key="2">
    <source>
        <dbReference type="Proteomes" id="UP000826271"/>
    </source>
</evidence>
<keyword evidence="2" id="KW-1185">Reference proteome</keyword>